<evidence type="ECO:0000256" key="1">
    <source>
        <dbReference type="ARBA" id="ARBA00004496"/>
    </source>
</evidence>
<feature type="non-terminal residue" evidence="12">
    <location>
        <position position="241"/>
    </location>
</feature>
<keyword evidence="2" id="KW-0963">Cytoplasm</keyword>
<dbReference type="PROSITE" id="PS51898">
    <property type="entry name" value="TYR_RECOMBINASE"/>
    <property type="match status" value="1"/>
</dbReference>
<dbReference type="GO" id="GO:0007059">
    <property type="term" value="P:chromosome segregation"/>
    <property type="evidence" value="ECO:0007669"/>
    <property type="project" value="UniProtKB-KW"/>
</dbReference>
<comment type="subcellular location">
    <subcellularLocation>
        <location evidence="1">Cytoplasm</location>
    </subcellularLocation>
</comment>
<reference evidence="12" key="2">
    <citation type="journal article" date="2021" name="PeerJ">
        <title>Extensive microbial diversity within the chicken gut microbiome revealed by metagenomics and culture.</title>
        <authorList>
            <person name="Gilroy R."/>
            <person name="Ravi A."/>
            <person name="Getino M."/>
            <person name="Pursley I."/>
            <person name="Horton D.L."/>
            <person name="Alikhan N.F."/>
            <person name="Baker D."/>
            <person name="Gharbi K."/>
            <person name="Hall N."/>
            <person name="Watson M."/>
            <person name="Adriaenssens E.M."/>
            <person name="Foster-Nyarko E."/>
            <person name="Jarju S."/>
            <person name="Secka A."/>
            <person name="Antonio M."/>
            <person name="Oren A."/>
            <person name="Chaudhuri R.R."/>
            <person name="La Ragione R."/>
            <person name="Hildebrand F."/>
            <person name="Pallen M.J."/>
        </authorList>
    </citation>
    <scope>NUCLEOTIDE SEQUENCE</scope>
    <source>
        <strain evidence="12">15467</strain>
    </source>
</reference>
<keyword evidence="6 9" id="KW-0238">DNA-binding</keyword>
<dbReference type="PROSITE" id="PS51900">
    <property type="entry name" value="CB"/>
    <property type="match status" value="1"/>
</dbReference>
<keyword evidence="8" id="KW-0131">Cell cycle</keyword>
<dbReference type="InterPro" id="IPR044068">
    <property type="entry name" value="CB"/>
</dbReference>
<gene>
    <name evidence="12" type="ORF">IAC68_05080</name>
</gene>
<evidence type="ECO:0000259" key="11">
    <source>
        <dbReference type="PROSITE" id="PS51900"/>
    </source>
</evidence>
<evidence type="ECO:0000256" key="4">
    <source>
        <dbReference type="ARBA" id="ARBA00022829"/>
    </source>
</evidence>
<evidence type="ECO:0000256" key="2">
    <source>
        <dbReference type="ARBA" id="ARBA00022490"/>
    </source>
</evidence>
<sequence length="241" mass="27650">MLALLDRFINHIRVHKRYSERTVCLYSSAVCDFYCYILGLSVHEELPSEENFPEKEQLKLLTPLHIRGFIATSLKDGLSARSVNLKICALSSYCDYLVMNNLLAENPAGMVYRPKMNKRLPLFYDEDSLAGYLARPLPGDYGGLRDRVIIATIYATGMRRAEISALKTGNYDKSRSIFRIRGKGDKEREIPVVPFLARLLGLYMQKREEFVAEHEKYGETAFFLTNKCNPVYLNFVNNVVQ</sequence>
<dbReference type="AlphaFoldDB" id="A0A9D9DQD2"/>
<dbReference type="GO" id="GO:0051301">
    <property type="term" value="P:cell division"/>
    <property type="evidence" value="ECO:0007669"/>
    <property type="project" value="UniProtKB-KW"/>
</dbReference>
<feature type="domain" description="Tyr recombinase" evidence="10">
    <location>
        <begin position="119"/>
        <end position="241"/>
    </location>
</feature>
<dbReference type="InterPro" id="IPR010998">
    <property type="entry name" value="Integrase_recombinase_N"/>
</dbReference>
<name>A0A9D9DQD2_9BACT</name>
<evidence type="ECO:0000256" key="7">
    <source>
        <dbReference type="ARBA" id="ARBA00023172"/>
    </source>
</evidence>
<evidence type="ECO:0000313" key="13">
    <source>
        <dbReference type="Proteomes" id="UP000823635"/>
    </source>
</evidence>
<comment type="caution">
    <text evidence="12">The sequence shown here is derived from an EMBL/GenBank/DDBJ whole genome shotgun (WGS) entry which is preliminary data.</text>
</comment>
<dbReference type="InterPro" id="IPR013762">
    <property type="entry name" value="Integrase-like_cat_sf"/>
</dbReference>
<dbReference type="GO" id="GO:0005737">
    <property type="term" value="C:cytoplasm"/>
    <property type="evidence" value="ECO:0007669"/>
    <property type="project" value="UniProtKB-SubCell"/>
</dbReference>
<keyword evidence="7" id="KW-0233">DNA recombination</keyword>
<accession>A0A9D9DQD2</accession>
<evidence type="ECO:0000256" key="8">
    <source>
        <dbReference type="ARBA" id="ARBA00023306"/>
    </source>
</evidence>
<dbReference type="PANTHER" id="PTHR30349">
    <property type="entry name" value="PHAGE INTEGRASE-RELATED"/>
    <property type="match status" value="1"/>
</dbReference>
<dbReference type="PANTHER" id="PTHR30349:SF77">
    <property type="entry name" value="TYROSINE RECOMBINASE XERC"/>
    <property type="match status" value="1"/>
</dbReference>
<evidence type="ECO:0000259" key="10">
    <source>
        <dbReference type="PROSITE" id="PS51898"/>
    </source>
</evidence>
<protein>
    <submittedName>
        <fullName evidence="12">Tyrosine-type recombinase/integrase</fullName>
    </submittedName>
</protein>
<evidence type="ECO:0000256" key="3">
    <source>
        <dbReference type="ARBA" id="ARBA00022618"/>
    </source>
</evidence>
<evidence type="ECO:0000313" key="12">
    <source>
        <dbReference type="EMBL" id="MBO8429284.1"/>
    </source>
</evidence>
<keyword evidence="5" id="KW-0229">DNA integration</keyword>
<reference evidence="12" key="1">
    <citation type="submission" date="2020-10" db="EMBL/GenBank/DDBJ databases">
        <authorList>
            <person name="Gilroy R."/>
        </authorList>
    </citation>
    <scope>NUCLEOTIDE SEQUENCE</scope>
    <source>
        <strain evidence="12">15467</strain>
    </source>
</reference>
<dbReference type="Proteomes" id="UP000823635">
    <property type="component" value="Unassembled WGS sequence"/>
</dbReference>
<proteinExistence type="predicted"/>
<keyword evidence="3" id="KW-0132">Cell division</keyword>
<dbReference type="Gene3D" id="1.10.150.130">
    <property type="match status" value="1"/>
</dbReference>
<dbReference type="InterPro" id="IPR050090">
    <property type="entry name" value="Tyrosine_recombinase_XerCD"/>
</dbReference>
<keyword evidence="4" id="KW-0159">Chromosome partition</keyword>
<dbReference type="Pfam" id="PF00589">
    <property type="entry name" value="Phage_integrase"/>
    <property type="match status" value="1"/>
</dbReference>
<evidence type="ECO:0000256" key="6">
    <source>
        <dbReference type="ARBA" id="ARBA00023125"/>
    </source>
</evidence>
<dbReference type="SUPFAM" id="SSF56349">
    <property type="entry name" value="DNA breaking-rejoining enzymes"/>
    <property type="match status" value="1"/>
</dbReference>
<dbReference type="InterPro" id="IPR002104">
    <property type="entry name" value="Integrase_catalytic"/>
</dbReference>
<dbReference type="Gene3D" id="1.10.443.10">
    <property type="entry name" value="Intergrase catalytic core"/>
    <property type="match status" value="1"/>
</dbReference>
<dbReference type="GO" id="GO:0006310">
    <property type="term" value="P:DNA recombination"/>
    <property type="evidence" value="ECO:0007669"/>
    <property type="project" value="UniProtKB-KW"/>
</dbReference>
<organism evidence="12 13">
    <name type="scientific">Candidatus Egerieousia excrementavium</name>
    <dbReference type="NCBI Taxonomy" id="2840778"/>
    <lineage>
        <taxon>Bacteria</taxon>
        <taxon>Pseudomonadati</taxon>
        <taxon>Bacteroidota</taxon>
        <taxon>Bacteroidia</taxon>
        <taxon>Bacteroidales</taxon>
        <taxon>Candidatus Egerieousia</taxon>
    </lineage>
</organism>
<dbReference type="GO" id="GO:0003677">
    <property type="term" value="F:DNA binding"/>
    <property type="evidence" value="ECO:0007669"/>
    <property type="project" value="UniProtKB-UniRule"/>
</dbReference>
<dbReference type="InterPro" id="IPR011010">
    <property type="entry name" value="DNA_brk_join_enz"/>
</dbReference>
<dbReference type="EMBL" id="JADINB010000117">
    <property type="protein sequence ID" value="MBO8429284.1"/>
    <property type="molecule type" value="Genomic_DNA"/>
</dbReference>
<dbReference type="GO" id="GO:0015074">
    <property type="term" value="P:DNA integration"/>
    <property type="evidence" value="ECO:0007669"/>
    <property type="project" value="UniProtKB-KW"/>
</dbReference>
<feature type="domain" description="Core-binding (CB)" evidence="11">
    <location>
        <begin position="1"/>
        <end position="98"/>
    </location>
</feature>
<evidence type="ECO:0000256" key="5">
    <source>
        <dbReference type="ARBA" id="ARBA00022908"/>
    </source>
</evidence>
<evidence type="ECO:0000256" key="9">
    <source>
        <dbReference type="PROSITE-ProRule" id="PRU01248"/>
    </source>
</evidence>